<evidence type="ECO:0000256" key="4">
    <source>
        <dbReference type="PROSITE-ProRule" id="PRU00510"/>
    </source>
</evidence>
<feature type="domain" description="Zinc finger DksA/TraR C4-type" evidence="5">
    <location>
        <begin position="96"/>
        <end position="129"/>
    </location>
</feature>
<protein>
    <submittedName>
        <fullName evidence="6">Transcriptional regulator, TraR/DksA family</fullName>
    </submittedName>
</protein>
<keyword evidence="2" id="KW-0863">Zinc-finger</keyword>
<dbReference type="AlphaFoldDB" id="A0A0G0K859"/>
<evidence type="ECO:0000313" key="7">
    <source>
        <dbReference type="Proteomes" id="UP000034181"/>
    </source>
</evidence>
<evidence type="ECO:0000256" key="2">
    <source>
        <dbReference type="ARBA" id="ARBA00022771"/>
    </source>
</evidence>
<evidence type="ECO:0000256" key="3">
    <source>
        <dbReference type="ARBA" id="ARBA00022833"/>
    </source>
</evidence>
<proteinExistence type="predicted"/>
<evidence type="ECO:0000256" key="1">
    <source>
        <dbReference type="ARBA" id="ARBA00022723"/>
    </source>
</evidence>
<dbReference type="Pfam" id="PF01258">
    <property type="entry name" value="zf-dskA_traR"/>
    <property type="match status" value="1"/>
</dbReference>
<dbReference type="EMBL" id="LBUZ01000003">
    <property type="protein sequence ID" value="KKQ75853.1"/>
    <property type="molecule type" value="Genomic_DNA"/>
</dbReference>
<gene>
    <name evidence="6" type="ORF">US96_C0003G0011</name>
</gene>
<dbReference type="PROSITE" id="PS01102">
    <property type="entry name" value="ZF_DKSA_1"/>
    <property type="match status" value="1"/>
</dbReference>
<dbReference type="PROSITE" id="PS51128">
    <property type="entry name" value="ZF_DKSA_2"/>
    <property type="match status" value="1"/>
</dbReference>
<sequence>MPKIKKTNTEKQIFFPASLVAPVRVFLKDQLERLKSNRKKIDESDPFKNESRVEDSVALDTDAEEQFGHAMTGALKDQLDRRIIQTRKALTRIKIGKYGICEVCGSMIDTDRLMAYPEATKCINCERKSHRK</sequence>
<feature type="zinc finger region" description="dksA C4-type" evidence="4">
    <location>
        <begin position="101"/>
        <end position="125"/>
    </location>
</feature>
<dbReference type="GO" id="GO:0008270">
    <property type="term" value="F:zinc ion binding"/>
    <property type="evidence" value="ECO:0007669"/>
    <property type="project" value="UniProtKB-KW"/>
</dbReference>
<organism evidence="6 7">
    <name type="scientific">Candidatus Woesebacteria bacterium GW2011_GWB1_38_5b</name>
    <dbReference type="NCBI Taxonomy" id="1618569"/>
    <lineage>
        <taxon>Bacteria</taxon>
        <taxon>Candidatus Woeseibacteriota</taxon>
    </lineage>
</organism>
<comment type="caution">
    <text evidence="6">The sequence shown here is derived from an EMBL/GenBank/DDBJ whole genome shotgun (WGS) entry which is preliminary data.</text>
</comment>
<name>A0A0G0K859_9BACT</name>
<dbReference type="Proteomes" id="UP000034181">
    <property type="component" value="Unassembled WGS sequence"/>
</dbReference>
<dbReference type="Gene3D" id="1.20.120.910">
    <property type="entry name" value="DksA, coiled-coil domain"/>
    <property type="match status" value="1"/>
</dbReference>
<dbReference type="SUPFAM" id="SSF57716">
    <property type="entry name" value="Glucocorticoid receptor-like (DNA-binding domain)"/>
    <property type="match status" value="1"/>
</dbReference>
<evidence type="ECO:0000259" key="5">
    <source>
        <dbReference type="Pfam" id="PF01258"/>
    </source>
</evidence>
<accession>A0A0G0K859</accession>
<dbReference type="InterPro" id="IPR020458">
    <property type="entry name" value="Znf_DskA_TraR_CS"/>
</dbReference>
<dbReference type="InterPro" id="IPR000962">
    <property type="entry name" value="Znf_DskA_TraR"/>
</dbReference>
<evidence type="ECO:0000313" key="6">
    <source>
        <dbReference type="EMBL" id="KKQ75853.1"/>
    </source>
</evidence>
<keyword evidence="3" id="KW-0862">Zinc</keyword>
<keyword evidence="1" id="KW-0479">Metal-binding</keyword>
<dbReference type="PANTHER" id="PTHR33823">
    <property type="entry name" value="RNA POLYMERASE-BINDING TRANSCRIPTION FACTOR DKSA-RELATED"/>
    <property type="match status" value="1"/>
</dbReference>
<reference evidence="6 7" key="1">
    <citation type="journal article" date="2015" name="Nature">
        <title>rRNA introns, odd ribosomes, and small enigmatic genomes across a large radiation of phyla.</title>
        <authorList>
            <person name="Brown C.T."/>
            <person name="Hug L.A."/>
            <person name="Thomas B.C."/>
            <person name="Sharon I."/>
            <person name="Castelle C.J."/>
            <person name="Singh A."/>
            <person name="Wilkins M.J."/>
            <person name="Williams K.H."/>
            <person name="Banfield J.F."/>
        </authorList>
    </citation>
    <scope>NUCLEOTIDE SEQUENCE [LARGE SCALE GENOMIC DNA]</scope>
</reference>